<evidence type="ECO:0000256" key="3">
    <source>
        <dbReference type="ARBA" id="ARBA00013252"/>
    </source>
</evidence>
<dbReference type="Gene3D" id="3.10.180.10">
    <property type="entry name" value="2,3-Dihydroxybiphenyl 1,2-Dioxygenase, domain 1"/>
    <property type="match status" value="1"/>
</dbReference>
<feature type="domain" description="Glyoxalase-like" evidence="6">
    <location>
        <begin position="110"/>
        <end position="211"/>
    </location>
</feature>
<keyword evidence="8" id="KW-1185">Reference proteome</keyword>
<protein>
    <recommendedName>
        <fullName evidence="4">Putative pterin-4-alpha-carbinolamine dehydratase</fullName>
        <ecNumber evidence="3">4.2.1.96</ecNumber>
    </recommendedName>
</protein>
<dbReference type="EMBL" id="BOPF01000069">
    <property type="protein sequence ID" value="GIJ52228.1"/>
    <property type="molecule type" value="Genomic_DNA"/>
</dbReference>
<dbReference type="EC" id="4.2.1.96" evidence="3"/>
<evidence type="ECO:0000256" key="5">
    <source>
        <dbReference type="ARBA" id="ARBA00023239"/>
    </source>
</evidence>
<dbReference type="Pfam" id="PF18029">
    <property type="entry name" value="Glyoxalase_6"/>
    <property type="match status" value="1"/>
</dbReference>
<dbReference type="InterPro" id="IPR001533">
    <property type="entry name" value="Pterin_deHydtase"/>
</dbReference>
<dbReference type="PANTHER" id="PTHR35908:SF1">
    <property type="entry name" value="CONSERVED PROTEIN"/>
    <property type="match status" value="1"/>
</dbReference>
<dbReference type="SUPFAM" id="SSF54593">
    <property type="entry name" value="Glyoxalase/Bleomycin resistance protein/Dihydroxybiphenyl dioxygenase"/>
    <property type="match status" value="1"/>
</dbReference>
<dbReference type="GO" id="GO:0006729">
    <property type="term" value="P:tetrahydrobiopterin biosynthetic process"/>
    <property type="evidence" value="ECO:0007669"/>
    <property type="project" value="InterPro"/>
</dbReference>
<dbReference type="InterPro" id="IPR036428">
    <property type="entry name" value="PCD_sf"/>
</dbReference>
<dbReference type="GO" id="GO:0008124">
    <property type="term" value="F:4-alpha-hydroxytetrahydrobiopterin dehydratase activity"/>
    <property type="evidence" value="ECO:0007669"/>
    <property type="project" value="UniProtKB-EC"/>
</dbReference>
<keyword evidence="5" id="KW-0456">Lyase</keyword>
<evidence type="ECO:0000256" key="2">
    <source>
        <dbReference type="ARBA" id="ARBA00006472"/>
    </source>
</evidence>
<dbReference type="Pfam" id="PF01329">
    <property type="entry name" value="Pterin_4a"/>
    <property type="match status" value="1"/>
</dbReference>
<dbReference type="InterPro" id="IPR029068">
    <property type="entry name" value="Glyas_Bleomycin-R_OHBP_Dase"/>
</dbReference>
<evidence type="ECO:0000313" key="8">
    <source>
        <dbReference type="Proteomes" id="UP000619260"/>
    </source>
</evidence>
<evidence type="ECO:0000259" key="6">
    <source>
        <dbReference type="Pfam" id="PF18029"/>
    </source>
</evidence>
<organism evidence="7 8">
    <name type="scientific">Virgisporangium aliadipatigenens</name>
    <dbReference type="NCBI Taxonomy" id="741659"/>
    <lineage>
        <taxon>Bacteria</taxon>
        <taxon>Bacillati</taxon>
        <taxon>Actinomycetota</taxon>
        <taxon>Actinomycetes</taxon>
        <taxon>Micromonosporales</taxon>
        <taxon>Micromonosporaceae</taxon>
        <taxon>Virgisporangium</taxon>
    </lineage>
</organism>
<dbReference type="Gene3D" id="3.30.1360.20">
    <property type="entry name" value="Transcriptional coactivator/pterin dehydratase"/>
    <property type="match status" value="1"/>
</dbReference>
<reference evidence="7" key="1">
    <citation type="submission" date="2021-01" db="EMBL/GenBank/DDBJ databases">
        <title>Whole genome shotgun sequence of Virgisporangium aliadipatigenens NBRC 105644.</title>
        <authorList>
            <person name="Komaki H."/>
            <person name="Tamura T."/>
        </authorList>
    </citation>
    <scope>NUCLEOTIDE SEQUENCE</scope>
    <source>
        <strain evidence="7">NBRC 105644</strain>
    </source>
</reference>
<dbReference type="InterPro" id="IPR041581">
    <property type="entry name" value="Glyoxalase_6"/>
</dbReference>
<accession>A0A8J4DWG4</accession>
<dbReference type="Proteomes" id="UP000619260">
    <property type="component" value="Unassembled WGS sequence"/>
</dbReference>
<dbReference type="AlphaFoldDB" id="A0A8J4DWG4"/>
<gene>
    <name evidence="7" type="ORF">Val02_91140</name>
</gene>
<dbReference type="SUPFAM" id="SSF55248">
    <property type="entry name" value="PCD-like"/>
    <property type="match status" value="1"/>
</dbReference>
<dbReference type="CDD" id="cd00488">
    <property type="entry name" value="PCD_DCoH"/>
    <property type="match status" value="1"/>
</dbReference>
<comment type="caution">
    <text evidence="7">The sequence shown here is derived from an EMBL/GenBank/DDBJ whole genome shotgun (WGS) entry which is preliminary data.</text>
</comment>
<proteinExistence type="inferred from homology"/>
<sequence length="215" mass="23268">MVEQYGSTEFYAEDGVEDWRVVLGGGWACAFFPTGSFEAALSLVRLVGEQALAAGHHPDVDLRPEGVFVRLFSADPGGLSPRDAALARAISGAAHAAGYVADPSYVQHVQVAIDAMAIPSVLPFWAAVLGYREEGEEDVLDRLRRGPSFWFQQMDAPRSQRNRIHIDVYVATDQAEKRVAAALAAGGRIVDGSRAPKWWTLADPEGNEVDVACWG</sequence>
<evidence type="ECO:0000313" key="7">
    <source>
        <dbReference type="EMBL" id="GIJ52228.1"/>
    </source>
</evidence>
<comment type="catalytic activity">
    <reaction evidence="1">
        <text>(4aS,6R)-4a-hydroxy-L-erythro-5,6,7,8-tetrahydrobiopterin = (6R)-L-erythro-6,7-dihydrobiopterin + H2O</text>
        <dbReference type="Rhea" id="RHEA:11920"/>
        <dbReference type="ChEBI" id="CHEBI:15377"/>
        <dbReference type="ChEBI" id="CHEBI:15642"/>
        <dbReference type="ChEBI" id="CHEBI:43120"/>
        <dbReference type="EC" id="4.2.1.96"/>
    </reaction>
</comment>
<dbReference type="PANTHER" id="PTHR35908">
    <property type="entry name" value="HYPOTHETICAL FUSION PROTEIN"/>
    <property type="match status" value="1"/>
</dbReference>
<dbReference type="RefSeq" id="WP_203905627.1">
    <property type="nucleotide sequence ID" value="NZ_BOPF01000069.1"/>
</dbReference>
<evidence type="ECO:0000256" key="4">
    <source>
        <dbReference type="ARBA" id="ARBA00021735"/>
    </source>
</evidence>
<evidence type="ECO:0000256" key="1">
    <source>
        <dbReference type="ARBA" id="ARBA00001554"/>
    </source>
</evidence>
<comment type="similarity">
    <text evidence="2">Belongs to the pterin-4-alpha-carbinolamine dehydratase family.</text>
</comment>
<name>A0A8J4DWG4_9ACTN</name>